<dbReference type="EMBL" id="MU839838">
    <property type="protein sequence ID" value="KAK1753001.1"/>
    <property type="molecule type" value="Genomic_DNA"/>
</dbReference>
<dbReference type="AlphaFoldDB" id="A0AAJ0B7B1"/>
<dbReference type="InterPro" id="IPR036869">
    <property type="entry name" value="J_dom_sf"/>
</dbReference>
<keyword evidence="5" id="KW-1185">Reference proteome</keyword>
<keyword evidence="2" id="KW-0812">Transmembrane</keyword>
<evidence type="ECO:0000313" key="4">
    <source>
        <dbReference type="EMBL" id="KAK1753001.1"/>
    </source>
</evidence>
<feature type="transmembrane region" description="Helical" evidence="2">
    <location>
        <begin position="188"/>
        <end position="208"/>
    </location>
</feature>
<dbReference type="InterPro" id="IPR050817">
    <property type="entry name" value="DjlA_DnaK_co-chaperone"/>
</dbReference>
<evidence type="ECO:0000259" key="3">
    <source>
        <dbReference type="PROSITE" id="PS50076"/>
    </source>
</evidence>
<evidence type="ECO:0000256" key="1">
    <source>
        <dbReference type="SAM" id="MobiDB-lite"/>
    </source>
</evidence>
<feature type="compositionally biased region" description="Polar residues" evidence="1">
    <location>
        <begin position="42"/>
        <end position="64"/>
    </location>
</feature>
<comment type="caution">
    <text evidence="4">The sequence shown here is derived from an EMBL/GenBank/DDBJ whole genome shotgun (WGS) entry which is preliminary data.</text>
</comment>
<dbReference type="PANTHER" id="PTHR24074">
    <property type="entry name" value="CO-CHAPERONE PROTEIN DJLA"/>
    <property type="match status" value="1"/>
</dbReference>
<feature type="domain" description="J" evidence="3">
    <location>
        <begin position="67"/>
        <end position="137"/>
    </location>
</feature>
<name>A0AAJ0B7B1_9PEZI</name>
<keyword evidence="2" id="KW-1133">Transmembrane helix</keyword>
<dbReference type="Pfam" id="PF00226">
    <property type="entry name" value="DnaJ"/>
    <property type="match status" value="1"/>
</dbReference>
<dbReference type="Proteomes" id="UP001239445">
    <property type="component" value="Unassembled WGS sequence"/>
</dbReference>
<organism evidence="4 5">
    <name type="scientific">Echria macrotheca</name>
    <dbReference type="NCBI Taxonomy" id="438768"/>
    <lineage>
        <taxon>Eukaryota</taxon>
        <taxon>Fungi</taxon>
        <taxon>Dikarya</taxon>
        <taxon>Ascomycota</taxon>
        <taxon>Pezizomycotina</taxon>
        <taxon>Sordariomycetes</taxon>
        <taxon>Sordariomycetidae</taxon>
        <taxon>Sordariales</taxon>
        <taxon>Schizotheciaceae</taxon>
        <taxon>Echria</taxon>
    </lineage>
</organism>
<reference evidence="4" key="1">
    <citation type="submission" date="2023-06" db="EMBL/GenBank/DDBJ databases">
        <title>Genome-scale phylogeny and comparative genomics of the fungal order Sordariales.</title>
        <authorList>
            <consortium name="Lawrence Berkeley National Laboratory"/>
            <person name="Hensen N."/>
            <person name="Bonometti L."/>
            <person name="Westerberg I."/>
            <person name="Brannstrom I.O."/>
            <person name="Guillou S."/>
            <person name="Cros-Aarteil S."/>
            <person name="Calhoun S."/>
            <person name="Haridas S."/>
            <person name="Kuo A."/>
            <person name="Mondo S."/>
            <person name="Pangilinan J."/>
            <person name="Riley R."/>
            <person name="Labutti K."/>
            <person name="Andreopoulos B."/>
            <person name="Lipzen A."/>
            <person name="Chen C."/>
            <person name="Yanf M."/>
            <person name="Daum C."/>
            <person name="Ng V."/>
            <person name="Clum A."/>
            <person name="Steindorff A."/>
            <person name="Ohm R."/>
            <person name="Martin F."/>
            <person name="Silar P."/>
            <person name="Natvig D."/>
            <person name="Lalanne C."/>
            <person name="Gautier V."/>
            <person name="Ament-Velasquez S.L."/>
            <person name="Kruys A."/>
            <person name="Hutchinson M.I."/>
            <person name="Powell A.J."/>
            <person name="Barry K."/>
            <person name="Miller A.N."/>
            <person name="Grigoriev I.V."/>
            <person name="Debuchy R."/>
            <person name="Gladieux P."/>
            <person name="Thoren M.H."/>
            <person name="Johannesson H."/>
        </authorList>
    </citation>
    <scope>NUCLEOTIDE SEQUENCE</scope>
    <source>
        <strain evidence="4">PSN4</strain>
    </source>
</reference>
<dbReference type="SUPFAM" id="SSF46565">
    <property type="entry name" value="Chaperone J-domain"/>
    <property type="match status" value="1"/>
</dbReference>
<dbReference type="Gene3D" id="1.10.287.110">
    <property type="entry name" value="DnaJ domain"/>
    <property type="match status" value="1"/>
</dbReference>
<keyword evidence="2" id="KW-0472">Membrane</keyword>
<feature type="region of interest" description="Disordered" evidence="1">
    <location>
        <begin position="38"/>
        <end position="64"/>
    </location>
</feature>
<gene>
    <name evidence="4" type="ORF">QBC47DRAFT_387538</name>
</gene>
<dbReference type="CDD" id="cd06257">
    <property type="entry name" value="DnaJ"/>
    <property type="match status" value="1"/>
</dbReference>
<sequence>MITRKSAAVVCSGGVHWRFPASWITSWHHPCQRRAQGRSYASMHNSTQADAGNGNSKHSWPTSTSPTPYEIFDQVKGAPYSKARFYELVKLYHPDRHHHSLDDGIPHLTKLERYRLVVAANHILSDPERRQLYDRYGAGWGAQRDMRDSYRAADRTWRHEPGNASMNATWEDWERWYQQRDGKKQEPLYFSNGGFVVIVVLFALIGSWGHVTRASHHSADLLDMRDEKHAAISKEMRRRQSLSANLTKEDRVQHFLKQREGWGYDAPGQGHLAEARTARD</sequence>
<proteinExistence type="predicted"/>
<dbReference type="PROSITE" id="PS50076">
    <property type="entry name" value="DNAJ_2"/>
    <property type="match status" value="1"/>
</dbReference>
<evidence type="ECO:0000313" key="5">
    <source>
        <dbReference type="Proteomes" id="UP001239445"/>
    </source>
</evidence>
<accession>A0AAJ0B7B1</accession>
<protein>
    <recommendedName>
        <fullName evidence="3">J domain-containing protein</fullName>
    </recommendedName>
</protein>
<dbReference type="InterPro" id="IPR001623">
    <property type="entry name" value="DnaJ_domain"/>
</dbReference>
<evidence type="ECO:0000256" key="2">
    <source>
        <dbReference type="SAM" id="Phobius"/>
    </source>
</evidence>